<organism evidence="2">
    <name type="scientific">Physcomitrium patens</name>
    <name type="common">Spreading-leaved earth moss</name>
    <name type="synonym">Physcomitrella patens</name>
    <dbReference type="NCBI Taxonomy" id="3218"/>
    <lineage>
        <taxon>Eukaryota</taxon>
        <taxon>Viridiplantae</taxon>
        <taxon>Streptophyta</taxon>
        <taxon>Embryophyta</taxon>
        <taxon>Bryophyta</taxon>
        <taxon>Bryophytina</taxon>
        <taxon>Bryopsida</taxon>
        <taxon>Funariidae</taxon>
        <taxon>Funariales</taxon>
        <taxon>Funariaceae</taxon>
        <taxon>Physcomitrium</taxon>
    </lineage>
</organism>
<dbReference type="Proteomes" id="UP000006727">
    <property type="component" value="Chromosome 23"/>
</dbReference>
<proteinExistence type="predicted"/>
<evidence type="ECO:0000256" key="1">
    <source>
        <dbReference type="SAM" id="MobiDB-lite"/>
    </source>
</evidence>
<feature type="region of interest" description="Disordered" evidence="1">
    <location>
        <begin position="23"/>
        <end position="60"/>
    </location>
</feature>
<dbReference type="AlphaFoldDB" id="A0A2K1II87"/>
<reference evidence="2 4" key="1">
    <citation type="journal article" date="2008" name="Science">
        <title>The Physcomitrella genome reveals evolutionary insights into the conquest of land by plants.</title>
        <authorList>
            <person name="Rensing S."/>
            <person name="Lang D."/>
            <person name="Zimmer A."/>
            <person name="Terry A."/>
            <person name="Salamov A."/>
            <person name="Shapiro H."/>
            <person name="Nishiyama T."/>
            <person name="Perroud P.-F."/>
            <person name="Lindquist E."/>
            <person name="Kamisugi Y."/>
            <person name="Tanahashi T."/>
            <person name="Sakakibara K."/>
            <person name="Fujita T."/>
            <person name="Oishi K."/>
            <person name="Shin-I T."/>
            <person name="Kuroki Y."/>
            <person name="Toyoda A."/>
            <person name="Suzuki Y."/>
            <person name="Hashimoto A."/>
            <person name="Yamaguchi K."/>
            <person name="Sugano A."/>
            <person name="Kohara Y."/>
            <person name="Fujiyama A."/>
            <person name="Anterola A."/>
            <person name="Aoki S."/>
            <person name="Ashton N."/>
            <person name="Barbazuk W.B."/>
            <person name="Barker E."/>
            <person name="Bennetzen J."/>
            <person name="Bezanilla M."/>
            <person name="Blankenship R."/>
            <person name="Cho S.H."/>
            <person name="Dutcher S."/>
            <person name="Estelle M."/>
            <person name="Fawcett J.A."/>
            <person name="Gundlach H."/>
            <person name="Hanada K."/>
            <person name="Heyl A."/>
            <person name="Hicks K.A."/>
            <person name="Hugh J."/>
            <person name="Lohr M."/>
            <person name="Mayer K."/>
            <person name="Melkozernov A."/>
            <person name="Murata T."/>
            <person name="Nelson D."/>
            <person name="Pils B."/>
            <person name="Prigge M."/>
            <person name="Reiss B."/>
            <person name="Renner T."/>
            <person name="Rombauts S."/>
            <person name="Rushton P."/>
            <person name="Sanderfoot A."/>
            <person name="Schween G."/>
            <person name="Shiu S.-H."/>
            <person name="Stueber K."/>
            <person name="Theodoulou F.L."/>
            <person name="Tu H."/>
            <person name="Van de Peer Y."/>
            <person name="Verrier P.J."/>
            <person name="Waters E."/>
            <person name="Wood A."/>
            <person name="Yang L."/>
            <person name="Cove D."/>
            <person name="Cuming A."/>
            <person name="Hasebe M."/>
            <person name="Lucas S."/>
            <person name="Mishler D.B."/>
            <person name="Reski R."/>
            <person name="Grigoriev I."/>
            <person name="Quatrano R.S."/>
            <person name="Boore J.L."/>
        </authorList>
    </citation>
    <scope>NUCLEOTIDE SEQUENCE [LARGE SCALE GENOMIC DNA]</scope>
    <source>
        <strain evidence="3 4">cv. Gransden 2004</strain>
    </source>
</reference>
<gene>
    <name evidence="2" type="ORF">PHYPA_027679</name>
</gene>
<feature type="compositionally biased region" description="Polar residues" evidence="1">
    <location>
        <begin position="27"/>
        <end position="37"/>
    </location>
</feature>
<protein>
    <submittedName>
        <fullName evidence="2 3">Uncharacterized protein</fullName>
    </submittedName>
</protein>
<dbReference type="EMBL" id="ABEU02000023">
    <property type="protein sequence ID" value="PNR28987.1"/>
    <property type="molecule type" value="Genomic_DNA"/>
</dbReference>
<sequence>MRDSKTKTELQYSSTTTLFGRLKESRSAQPGNRTPVSTVGGYYDTTTPAAQKGPLLRSGG</sequence>
<dbReference type="Gramene" id="Pp3c23_6280V3.2">
    <property type="protein sequence ID" value="Pp3c23_6280V3.2"/>
    <property type="gene ID" value="Pp3c23_6280"/>
</dbReference>
<name>A0A2K1II87_PHYPA</name>
<evidence type="ECO:0000313" key="3">
    <source>
        <dbReference type="EnsemblPlants" id="Pp3c23_6280V3.1"/>
    </source>
</evidence>
<evidence type="ECO:0000313" key="2">
    <source>
        <dbReference type="EMBL" id="PNR28987.1"/>
    </source>
</evidence>
<dbReference type="EnsemblPlants" id="Pp3c23_6280V3.1">
    <property type="protein sequence ID" value="Pp3c23_6280V3.1"/>
    <property type="gene ID" value="Pp3c23_6280"/>
</dbReference>
<dbReference type="EnsemblPlants" id="Pp3c23_6280V3.2">
    <property type="protein sequence ID" value="Pp3c23_6280V3.2"/>
    <property type="gene ID" value="Pp3c23_6280"/>
</dbReference>
<keyword evidence="4" id="KW-1185">Reference proteome</keyword>
<dbReference type="Gramene" id="Pp3c23_6280V3.1">
    <property type="protein sequence ID" value="Pp3c23_6280V3.1"/>
    <property type="gene ID" value="Pp3c23_6280"/>
</dbReference>
<evidence type="ECO:0000313" key="4">
    <source>
        <dbReference type="Proteomes" id="UP000006727"/>
    </source>
</evidence>
<dbReference type="InParanoid" id="A0A2K1II87"/>
<reference evidence="2 4" key="2">
    <citation type="journal article" date="2018" name="Plant J.">
        <title>The Physcomitrella patens chromosome-scale assembly reveals moss genome structure and evolution.</title>
        <authorList>
            <person name="Lang D."/>
            <person name="Ullrich K.K."/>
            <person name="Murat F."/>
            <person name="Fuchs J."/>
            <person name="Jenkins J."/>
            <person name="Haas F.B."/>
            <person name="Piednoel M."/>
            <person name="Gundlach H."/>
            <person name="Van Bel M."/>
            <person name="Meyberg R."/>
            <person name="Vives C."/>
            <person name="Morata J."/>
            <person name="Symeonidi A."/>
            <person name="Hiss M."/>
            <person name="Muchero W."/>
            <person name="Kamisugi Y."/>
            <person name="Saleh O."/>
            <person name="Blanc G."/>
            <person name="Decker E.L."/>
            <person name="van Gessel N."/>
            <person name="Grimwood J."/>
            <person name="Hayes R.D."/>
            <person name="Graham S.W."/>
            <person name="Gunter L.E."/>
            <person name="McDaniel S.F."/>
            <person name="Hoernstein S.N.W."/>
            <person name="Larsson A."/>
            <person name="Li F.W."/>
            <person name="Perroud P.F."/>
            <person name="Phillips J."/>
            <person name="Ranjan P."/>
            <person name="Rokshar D.S."/>
            <person name="Rothfels C.J."/>
            <person name="Schneider L."/>
            <person name="Shu S."/>
            <person name="Stevenson D.W."/>
            <person name="Thummler F."/>
            <person name="Tillich M."/>
            <person name="Villarreal Aguilar J.C."/>
            <person name="Widiez T."/>
            <person name="Wong G.K."/>
            <person name="Wymore A."/>
            <person name="Zhang Y."/>
            <person name="Zimmer A.D."/>
            <person name="Quatrano R.S."/>
            <person name="Mayer K.F.X."/>
            <person name="Goodstein D."/>
            <person name="Casacuberta J.M."/>
            <person name="Vandepoele K."/>
            <person name="Reski R."/>
            <person name="Cuming A.C."/>
            <person name="Tuskan G.A."/>
            <person name="Maumus F."/>
            <person name="Salse J."/>
            <person name="Schmutz J."/>
            <person name="Rensing S.A."/>
        </authorList>
    </citation>
    <scope>NUCLEOTIDE SEQUENCE [LARGE SCALE GENOMIC DNA]</scope>
    <source>
        <strain evidence="3 4">cv. Gransden 2004</strain>
    </source>
</reference>
<reference evidence="3" key="3">
    <citation type="submission" date="2020-12" db="UniProtKB">
        <authorList>
            <consortium name="EnsemblPlants"/>
        </authorList>
    </citation>
    <scope>IDENTIFICATION</scope>
</reference>
<accession>A0A2K1II87</accession>